<sequence>MSPIRGSSSEDTLLSRLGVKITAAFRTHIESLCSSCGITRGAWSRLAVIQLSGPARRWWESIGQDLNLVHWRDFRRYITEYFVGPFLYRERMADLTYAQGRRFFTRAVRWAPVHGESMQEYKRQFKEDLLVECPYELHQEDACELFWQGVPHEIRTLVYFSRSYLDYDHLCSEVSYAEKHLRGERVNTPPTRKLENVEDATMLRHQPHTNQKPWETMMPALVQKRRTPPKFSPKEKMTRLMVIGDACVIFMIYVFPMIDYDQLNTRVIYKVMVRPRAAVARRPQEANLAEMVFNLQRRLEDQECEIENLREQLTQQNEEVPPPPPPTSPAQPVAPAVPAAQAAQPVI</sequence>
<evidence type="ECO:0000256" key="1">
    <source>
        <dbReference type="SAM" id="MobiDB-lite"/>
    </source>
</evidence>
<gene>
    <name evidence="2" type="ORF">TIFTF001_026225</name>
</gene>
<dbReference type="Proteomes" id="UP001187192">
    <property type="component" value="Unassembled WGS sequence"/>
</dbReference>
<name>A0AA88DKZ3_FICCA</name>
<organism evidence="2 3">
    <name type="scientific">Ficus carica</name>
    <name type="common">Common fig</name>
    <dbReference type="NCBI Taxonomy" id="3494"/>
    <lineage>
        <taxon>Eukaryota</taxon>
        <taxon>Viridiplantae</taxon>
        <taxon>Streptophyta</taxon>
        <taxon>Embryophyta</taxon>
        <taxon>Tracheophyta</taxon>
        <taxon>Spermatophyta</taxon>
        <taxon>Magnoliopsida</taxon>
        <taxon>eudicotyledons</taxon>
        <taxon>Gunneridae</taxon>
        <taxon>Pentapetalae</taxon>
        <taxon>rosids</taxon>
        <taxon>fabids</taxon>
        <taxon>Rosales</taxon>
        <taxon>Moraceae</taxon>
        <taxon>Ficeae</taxon>
        <taxon>Ficus</taxon>
    </lineage>
</organism>
<reference evidence="2" key="1">
    <citation type="submission" date="2023-07" db="EMBL/GenBank/DDBJ databases">
        <title>draft genome sequence of fig (Ficus carica).</title>
        <authorList>
            <person name="Takahashi T."/>
            <person name="Nishimura K."/>
        </authorList>
    </citation>
    <scope>NUCLEOTIDE SEQUENCE</scope>
</reference>
<feature type="region of interest" description="Disordered" evidence="1">
    <location>
        <begin position="311"/>
        <end position="347"/>
    </location>
</feature>
<feature type="compositionally biased region" description="Pro residues" evidence="1">
    <location>
        <begin position="320"/>
        <end position="329"/>
    </location>
</feature>
<proteinExistence type="predicted"/>
<dbReference type="EMBL" id="BTGU01000068">
    <property type="protein sequence ID" value="GMN57119.1"/>
    <property type="molecule type" value="Genomic_DNA"/>
</dbReference>
<dbReference type="AlphaFoldDB" id="A0AA88DKZ3"/>
<protein>
    <recommendedName>
        <fullName evidence="4">Retrotransposon gag domain-containing protein</fullName>
    </recommendedName>
</protein>
<feature type="compositionally biased region" description="Low complexity" evidence="1">
    <location>
        <begin position="330"/>
        <end position="347"/>
    </location>
</feature>
<evidence type="ECO:0008006" key="4">
    <source>
        <dbReference type="Google" id="ProtNLM"/>
    </source>
</evidence>
<comment type="caution">
    <text evidence="2">The sequence shown here is derived from an EMBL/GenBank/DDBJ whole genome shotgun (WGS) entry which is preliminary data.</text>
</comment>
<keyword evidence="3" id="KW-1185">Reference proteome</keyword>
<evidence type="ECO:0000313" key="2">
    <source>
        <dbReference type="EMBL" id="GMN57119.1"/>
    </source>
</evidence>
<evidence type="ECO:0000313" key="3">
    <source>
        <dbReference type="Proteomes" id="UP001187192"/>
    </source>
</evidence>
<accession>A0AA88DKZ3</accession>